<dbReference type="SMART" id="SM00369">
    <property type="entry name" value="LRR_TYP"/>
    <property type="match status" value="6"/>
</dbReference>
<keyword evidence="2 5" id="KW-0732">Signal</keyword>
<dbReference type="InterPro" id="IPR032675">
    <property type="entry name" value="LRR_dom_sf"/>
</dbReference>
<sequence>MILKSLSHLGLIVCLVSGSNERHKQQKGEKCTPAHPRTTYEGCALDYRDMTLWCDLTKLTQLPRPEEIKAQAPPSKSASLYMNDSCVASLSPEVLGQYKRLQVVSFSKNLLEVVKAETFSHQTEMKRLDLSHNRIIVIEPKAFKGVKSLLSLNLKNNKLSELDRRVFSNLLCLENLVLDNNELQAIHDDDLAHLTKLRLLSLKGNRISNIESEAFNETPMLNSIDLRNNKVKVLPDGLFSHLRHLHELLLSGNGLISTNAPTFIDWIQTSDSRTSTVAFLITTRSQIFHKFHQEKVVEFPLEDNITEVEVGVDDFPSAERSTQVIATHTSMAKLSGFDTSLLVIIIFVVAFAFLLSLVIVTLHCFRFNKKKRIRKESELEILENNRSDLEISPNTRPFTFAEESLGSMHRAAGQQDDDHIYFNIEQTPSESPSHPGNIGSVYFNLPVNMNLPSHDVPGYFNMERDLTVADAITQPAGHVCPVVGPKPE</sequence>
<keyword evidence="7" id="KW-1185">Reference proteome</keyword>
<name>A0ABP0F3J1_CLALP</name>
<proteinExistence type="predicted"/>
<keyword evidence="4" id="KW-0472">Membrane</keyword>
<evidence type="ECO:0000256" key="5">
    <source>
        <dbReference type="SAM" id="SignalP"/>
    </source>
</evidence>
<keyword evidence="1" id="KW-0433">Leucine-rich repeat</keyword>
<evidence type="ECO:0000256" key="4">
    <source>
        <dbReference type="SAM" id="Phobius"/>
    </source>
</evidence>
<gene>
    <name evidence="6" type="ORF">CVLEPA_LOCUS2783</name>
</gene>
<keyword evidence="4" id="KW-0812">Transmembrane</keyword>
<dbReference type="PROSITE" id="PS51450">
    <property type="entry name" value="LRR"/>
    <property type="match status" value="1"/>
</dbReference>
<dbReference type="PANTHER" id="PTHR24373:SF370">
    <property type="entry name" value="FISH-LIPS, ISOFORM E"/>
    <property type="match status" value="1"/>
</dbReference>
<feature type="signal peptide" evidence="5">
    <location>
        <begin position="1"/>
        <end position="18"/>
    </location>
</feature>
<dbReference type="PANTHER" id="PTHR24373">
    <property type="entry name" value="SLIT RELATED LEUCINE-RICH REPEAT NEURONAL PROTEIN"/>
    <property type="match status" value="1"/>
</dbReference>
<keyword evidence="3" id="KW-0677">Repeat</keyword>
<keyword evidence="4" id="KW-1133">Transmembrane helix</keyword>
<reference evidence="6 7" key="1">
    <citation type="submission" date="2024-02" db="EMBL/GenBank/DDBJ databases">
        <authorList>
            <person name="Daric V."/>
            <person name="Darras S."/>
        </authorList>
    </citation>
    <scope>NUCLEOTIDE SEQUENCE [LARGE SCALE GENOMIC DNA]</scope>
</reference>
<evidence type="ECO:0000256" key="1">
    <source>
        <dbReference type="ARBA" id="ARBA00022614"/>
    </source>
</evidence>
<evidence type="ECO:0000313" key="7">
    <source>
        <dbReference type="Proteomes" id="UP001642483"/>
    </source>
</evidence>
<comment type="caution">
    <text evidence="6">The sequence shown here is derived from an EMBL/GenBank/DDBJ whole genome shotgun (WGS) entry which is preliminary data.</text>
</comment>
<dbReference type="Proteomes" id="UP001642483">
    <property type="component" value="Unassembled WGS sequence"/>
</dbReference>
<organism evidence="6 7">
    <name type="scientific">Clavelina lepadiformis</name>
    <name type="common">Light-bulb sea squirt</name>
    <name type="synonym">Ascidia lepadiformis</name>
    <dbReference type="NCBI Taxonomy" id="159417"/>
    <lineage>
        <taxon>Eukaryota</taxon>
        <taxon>Metazoa</taxon>
        <taxon>Chordata</taxon>
        <taxon>Tunicata</taxon>
        <taxon>Ascidiacea</taxon>
        <taxon>Aplousobranchia</taxon>
        <taxon>Clavelinidae</taxon>
        <taxon>Clavelina</taxon>
    </lineage>
</organism>
<dbReference type="InterPro" id="IPR001611">
    <property type="entry name" value="Leu-rich_rpt"/>
</dbReference>
<evidence type="ECO:0000256" key="3">
    <source>
        <dbReference type="ARBA" id="ARBA00022737"/>
    </source>
</evidence>
<feature type="chain" id="PRO_5047435271" evidence="5">
    <location>
        <begin position="19"/>
        <end position="488"/>
    </location>
</feature>
<dbReference type="InterPro" id="IPR003591">
    <property type="entry name" value="Leu-rich_rpt_typical-subtyp"/>
</dbReference>
<dbReference type="Gene3D" id="3.80.10.10">
    <property type="entry name" value="Ribonuclease Inhibitor"/>
    <property type="match status" value="1"/>
</dbReference>
<evidence type="ECO:0000256" key="2">
    <source>
        <dbReference type="ARBA" id="ARBA00022729"/>
    </source>
</evidence>
<feature type="transmembrane region" description="Helical" evidence="4">
    <location>
        <begin position="341"/>
        <end position="365"/>
    </location>
</feature>
<accession>A0ABP0F3J1</accession>
<dbReference type="InterPro" id="IPR050328">
    <property type="entry name" value="Dev_Immune_Receptor"/>
</dbReference>
<dbReference type="Pfam" id="PF13855">
    <property type="entry name" value="LRR_8"/>
    <property type="match status" value="2"/>
</dbReference>
<evidence type="ECO:0000313" key="6">
    <source>
        <dbReference type="EMBL" id="CAK8672994.1"/>
    </source>
</evidence>
<dbReference type="SUPFAM" id="SSF52058">
    <property type="entry name" value="L domain-like"/>
    <property type="match status" value="1"/>
</dbReference>
<protein>
    <submittedName>
        <fullName evidence="6">Uncharacterized protein</fullName>
    </submittedName>
</protein>
<dbReference type="EMBL" id="CAWYQH010000002">
    <property type="protein sequence ID" value="CAK8672994.1"/>
    <property type="molecule type" value="Genomic_DNA"/>
</dbReference>